<dbReference type="SUPFAM" id="SSF50475">
    <property type="entry name" value="FMN-binding split barrel"/>
    <property type="match status" value="1"/>
</dbReference>
<feature type="domain" description="Pyridoxamine 5'-phosphate oxidase N-terminal" evidence="2">
    <location>
        <begin position="5"/>
        <end position="130"/>
    </location>
</feature>
<dbReference type="RefSeq" id="WP_007693316.1">
    <property type="nucleotide sequence ID" value="NZ_AJRK01000391.1"/>
</dbReference>
<evidence type="ECO:0000313" key="4">
    <source>
        <dbReference type="Proteomes" id="UP000011566"/>
    </source>
</evidence>
<name>M0LXV5_9EURY</name>
<evidence type="ECO:0000313" key="3">
    <source>
        <dbReference type="EMBL" id="EMA38422.1"/>
    </source>
</evidence>
<dbReference type="InterPro" id="IPR011576">
    <property type="entry name" value="Pyridox_Oxase_N"/>
</dbReference>
<reference evidence="3 4" key="1">
    <citation type="journal article" date="2014" name="PLoS Genet.">
        <title>Phylogenetically driven sequencing of extremely halophilic archaea reveals strategies for static and dynamic osmo-response.</title>
        <authorList>
            <person name="Becker E.A."/>
            <person name="Seitzer P.M."/>
            <person name="Tritt A."/>
            <person name="Larsen D."/>
            <person name="Krusor M."/>
            <person name="Yao A.I."/>
            <person name="Wu D."/>
            <person name="Madern D."/>
            <person name="Eisen J.A."/>
            <person name="Darling A.E."/>
            <person name="Facciotti M.T."/>
        </authorList>
    </citation>
    <scope>NUCLEOTIDE SEQUENCE [LARGE SCALE GENOMIC DNA]</scope>
    <source>
        <strain evidence="3 4">100A6</strain>
    </source>
</reference>
<dbReference type="InterPro" id="IPR012349">
    <property type="entry name" value="Split_barrel_FMN-bd"/>
</dbReference>
<dbReference type="Proteomes" id="UP000011566">
    <property type="component" value="Unassembled WGS sequence"/>
</dbReference>
<dbReference type="AlphaFoldDB" id="M0LXV5"/>
<organism evidence="3 4">
    <name type="scientific">Halococcus hamelinensis 100A6</name>
    <dbReference type="NCBI Taxonomy" id="1132509"/>
    <lineage>
        <taxon>Archaea</taxon>
        <taxon>Methanobacteriati</taxon>
        <taxon>Methanobacteriota</taxon>
        <taxon>Stenosarchaea group</taxon>
        <taxon>Halobacteria</taxon>
        <taxon>Halobacteriales</taxon>
        <taxon>Halococcaceae</taxon>
        <taxon>Halococcus</taxon>
    </lineage>
</organism>
<dbReference type="EMBL" id="AOMB01000030">
    <property type="protein sequence ID" value="EMA38422.1"/>
    <property type="molecule type" value="Genomic_DNA"/>
</dbReference>
<accession>M0LXV5</accession>
<dbReference type="InterPro" id="IPR019920">
    <property type="entry name" value="F420-binding_dom_put"/>
</dbReference>
<dbReference type="eggNOG" id="arCOG00516">
    <property type="taxonomic scope" value="Archaea"/>
</dbReference>
<dbReference type="GO" id="GO:0070967">
    <property type="term" value="F:coenzyme F420 binding"/>
    <property type="evidence" value="ECO:0007669"/>
    <property type="project" value="TreeGrafter"/>
</dbReference>
<sequence>MSSIPDAFHDLFDRETFAHFATVMPDGTPQVTPVWVDYDPEDDRVLVNTARGRRKERNVRNEPKVGVSMVDPDNPYRFVSVQGEVDELTEEGAVEHINELAQRYMGVEEYPDLDEEESPRVILRIRPDDVAVGEG</sequence>
<dbReference type="OrthoDB" id="10511at2157"/>
<proteinExistence type="predicted"/>
<dbReference type="Gene3D" id="2.30.110.10">
    <property type="entry name" value="Electron Transport, Fmn-binding Protein, Chain A"/>
    <property type="match status" value="1"/>
</dbReference>
<keyword evidence="1" id="KW-0560">Oxidoreductase</keyword>
<gene>
    <name evidence="3" type="ORF">C447_09717</name>
</gene>
<dbReference type="GO" id="GO:0016627">
    <property type="term" value="F:oxidoreductase activity, acting on the CH-CH group of donors"/>
    <property type="evidence" value="ECO:0007669"/>
    <property type="project" value="TreeGrafter"/>
</dbReference>
<evidence type="ECO:0000256" key="1">
    <source>
        <dbReference type="ARBA" id="ARBA00023002"/>
    </source>
</evidence>
<dbReference type="NCBIfam" id="TIGR03618">
    <property type="entry name" value="Rv1155_F420"/>
    <property type="match status" value="1"/>
</dbReference>
<dbReference type="InterPro" id="IPR052019">
    <property type="entry name" value="F420H2_bilvrd_red/Heme_oxyg"/>
</dbReference>
<evidence type="ECO:0000259" key="2">
    <source>
        <dbReference type="Pfam" id="PF01243"/>
    </source>
</evidence>
<dbReference type="PANTHER" id="PTHR35176">
    <property type="entry name" value="HEME OXYGENASE HI_0854-RELATED"/>
    <property type="match status" value="1"/>
</dbReference>
<dbReference type="PANTHER" id="PTHR35176:SF6">
    <property type="entry name" value="HEME OXYGENASE HI_0854-RELATED"/>
    <property type="match status" value="1"/>
</dbReference>
<protein>
    <submittedName>
        <fullName evidence="3">Putative F420-dependent enzyme</fullName>
    </submittedName>
</protein>
<keyword evidence="4" id="KW-1185">Reference proteome</keyword>
<comment type="caution">
    <text evidence="3">The sequence shown here is derived from an EMBL/GenBank/DDBJ whole genome shotgun (WGS) entry which is preliminary data.</text>
</comment>
<dbReference type="PATRIC" id="fig|1132509.6.peg.2193"/>
<dbReference type="Pfam" id="PF01243">
    <property type="entry name" value="PNPOx_N"/>
    <property type="match status" value="1"/>
</dbReference>
<dbReference type="GO" id="GO:0005829">
    <property type="term" value="C:cytosol"/>
    <property type="evidence" value="ECO:0007669"/>
    <property type="project" value="TreeGrafter"/>
</dbReference>